<dbReference type="InterPro" id="IPR024445">
    <property type="entry name" value="Tnp_ISXO2-like"/>
</dbReference>
<sequence length="237" mass="26935">MNPDARKRDFEQRFGRKPRKHGKGAYNHGVHKRGRSKDQVPVLVLRDRTARTVSLVLERVDAQTLRQEMIPVLGTDVVLCTDALPAFKKVCKDAAIEHVALNAKAGVRSRGVYHIQNVNAYHGRLKDWMVRFKGVATKYLANYMTWFEYLDTTRAITSGVWERRFLAMACINTKKIHRKMVYTSECAICHQPIRTADEAATLICVSHETGERKPDRLCHTACYDALIAETHASQAIS</sequence>
<evidence type="ECO:0000259" key="2">
    <source>
        <dbReference type="SMART" id="SM01126"/>
    </source>
</evidence>
<feature type="compositionally biased region" description="Basic residues" evidence="1">
    <location>
        <begin position="15"/>
        <end position="35"/>
    </location>
</feature>
<feature type="region of interest" description="Disordered" evidence="1">
    <location>
        <begin position="1"/>
        <end position="38"/>
    </location>
</feature>
<gene>
    <name evidence="3" type="ORF">J2S04_002663</name>
</gene>
<feature type="compositionally biased region" description="Basic and acidic residues" evidence="1">
    <location>
        <begin position="1"/>
        <end position="14"/>
    </location>
</feature>
<dbReference type="Proteomes" id="UP001229209">
    <property type="component" value="Unassembled WGS sequence"/>
</dbReference>
<keyword evidence="4" id="KW-1185">Reference proteome</keyword>
<feature type="domain" description="ISXO2-like transposase" evidence="2">
    <location>
        <begin position="13"/>
        <end position="152"/>
    </location>
</feature>
<accession>A0ABT9LZJ2</accession>
<dbReference type="SMART" id="SM01126">
    <property type="entry name" value="DDE_Tnp_IS1595"/>
    <property type="match status" value="1"/>
</dbReference>
<dbReference type="EMBL" id="JAURUO010000019">
    <property type="protein sequence ID" value="MDP9729689.1"/>
    <property type="molecule type" value="Genomic_DNA"/>
</dbReference>
<comment type="caution">
    <text evidence="3">The sequence shown here is derived from an EMBL/GenBank/DDBJ whole genome shotgun (WGS) entry which is preliminary data.</text>
</comment>
<dbReference type="NCBIfam" id="NF033547">
    <property type="entry name" value="transpos_IS1595"/>
    <property type="match status" value="1"/>
</dbReference>
<evidence type="ECO:0000256" key="1">
    <source>
        <dbReference type="SAM" id="MobiDB-lite"/>
    </source>
</evidence>
<protein>
    <recommendedName>
        <fullName evidence="2">ISXO2-like transposase domain-containing protein</fullName>
    </recommendedName>
</protein>
<evidence type="ECO:0000313" key="4">
    <source>
        <dbReference type="Proteomes" id="UP001229209"/>
    </source>
</evidence>
<reference evidence="3 4" key="1">
    <citation type="submission" date="2023-07" db="EMBL/GenBank/DDBJ databases">
        <title>Genomic Encyclopedia of Type Strains, Phase IV (KMG-IV): sequencing the most valuable type-strain genomes for metagenomic binning, comparative biology and taxonomic classification.</title>
        <authorList>
            <person name="Goeker M."/>
        </authorList>
    </citation>
    <scope>NUCLEOTIDE SEQUENCE [LARGE SCALE GENOMIC DNA]</scope>
    <source>
        <strain evidence="3 4">DSM 25924</strain>
    </source>
</reference>
<name>A0ABT9LZJ2_9BACL</name>
<evidence type="ECO:0000313" key="3">
    <source>
        <dbReference type="EMBL" id="MDP9729689.1"/>
    </source>
</evidence>
<proteinExistence type="predicted"/>
<dbReference type="Pfam" id="PF12762">
    <property type="entry name" value="DDE_Tnp_IS1595"/>
    <property type="match status" value="1"/>
</dbReference>
<organism evidence="3 4">
    <name type="scientific">Alicyclobacillus tolerans</name>
    <dbReference type="NCBI Taxonomy" id="90970"/>
    <lineage>
        <taxon>Bacteria</taxon>
        <taxon>Bacillati</taxon>
        <taxon>Bacillota</taxon>
        <taxon>Bacilli</taxon>
        <taxon>Bacillales</taxon>
        <taxon>Alicyclobacillaceae</taxon>
        <taxon>Alicyclobacillus</taxon>
    </lineage>
</organism>